<dbReference type="Proteomes" id="UP000004754">
    <property type="component" value="Unassembled WGS sequence"/>
</dbReference>
<organism evidence="2 3">
    <name type="scientific">Pseudoramibacter alactolyticus ATCC 23263</name>
    <dbReference type="NCBI Taxonomy" id="887929"/>
    <lineage>
        <taxon>Bacteria</taxon>
        <taxon>Bacillati</taxon>
        <taxon>Bacillota</taxon>
        <taxon>Clostridia</taxon>
        <taxon>Eubacteriales</taxon>
        <taxon>Eubacteriaceae</taxon>
        <taxon>Pseudoramibacter</taxon>
    </lineage>
</organism>
<evidence type="ECO:0000313" key="3">
    <source>
        <dbReference type="Proteomes" id="UP000004754"/>
    </source>
</evidence>
<gene>
    <name evidence="2" type="ORF">HMP0721_1299</name>
</gene>
<feature type="transmembrane region" description="Helical" evidence="1">
    <location>
        <begin position="7"/>
        <end position="27"/>
    </location>
</feature>
<dbReference type="EMBL" id="AEQN01000016">
    <property type="protein sequence ID" value="EFV01905.1"/>
    <property type="molecule type" value="Genomic_DNA"/>
</dbReference>
<feature type="transmembrane region" description="Helical" evidence="1">
    <location>
        <begin position="71"/>
        <end position="92"/>
    </location>
</feature>
<dbReference type="HOGENOM" id="CLU_1794792_0_0_9"/>
<comment type="caution">
    <text evidence="2">The sequence shown here is derived from an EMBL/GenBank/DDBJ whole genome shotgun (WGS) entry which is preliminary data.</text>
</comment>
<name>E6MH15_9FIRM</name>
<keyword evidence="1" id="KW-0472">Membrane</keyword>
<proteinExistence type="predicted"/>
<keyword evidence="1" id="KW-0812">Transmembrane</keyword>
<evidence type="ECO:0000256" key="1">
    <source>
        <dbReference type="SAM" id="Phobius"/>
    </source>
</evidence>
<dbReference type="RefSeq" id="WP_006598722.1">
    <property type="nucleotide sequence ID" value="NZ_GL622359.1"/>
</dbReference>
<dbReference type="STRING" id="887929.HMP0721_1299"/>
<keyword evidence="1" id="KW-1133">Transmembrane helix</keyword>
<keyword evidence="3" id="KW-1185">Reference proteome</keyword>
<sequence length="144" mass="16391">MDEIKKNILWIGLGIIIFEAYGLVIGIPNGLLLSSKNWMELVGILAEILVLFLFSYAFYKLGKYDFASKITAKNIVFLFLAIAVCLIANFGVSHINMMMHKSMQNNSSVNQILSIISTKRFAFRPFFWCLNVGIIVPLFRRNSF</sequence>
<accession>E6MH15</accession>
<reference evidence="2 3" key="1">
    <citation type="submission" date="2010-12" db="EMBL/GenBank/DDBJ databases">
        <authorList>
            <person name="Muzny D."/>
            <person name="Qin X."/>
            <person name="Deng J."/>
            <person name="Jiang H."/>
            <person name="Liu Y."/>
            <person name="Qu J."/>
            <person name="Song X.-Z."/>
            <person name="Zhang L."/>
            <person name="Thornton R."/>
            <person name="Coyle M."/>
            <person name="Francisco L."/>
            <person name="Jackson L."/>
            <person name="Javaid M."/>
            <person name="Korchina V."/>
            <person name="Kovar C."/>
            <person name="Mata R."/>
            <person name="Mathew T."/>
            <person name="Ngo R."/>
            <person name="Nguyen L."/>
            <person name="Nguyen N."/>
            <person name="Okwuonu G."/>
            <person name="Ongeri F."/>
            <person name="Pham C."/>
            <person name="Simmons D."/>
            <person name="Wilczek-Boney K."/>
            <person name="Hale W."/>
            <person name="Jakkamsetti A."/>
            <person name="Pham P."/>
            <person name="Ruth R."/>
            <person name="San Lucas F."/>
            <person name="Warren J."/>
            <person name="Zhang J."/>
            <person name="Zhao Z."/>
            <person name="Zhou C."/>
            <person name="Zhu D."/>
            <person name="Lee S."/>
            <person name="Bess C."/>
            <person name="Blankenburg K."/>
            <person name="Forbes L."/>
            <person name="Fu Q."/>
            <person name="Gubbala S."/>
            <person name="Hirani K."/>
            <person name="Jayaseelan J.C."/>
            <person name="Lara F."/>
            <person name="Munidasa M."/>
            <person name="Palculict T."/>
            <person name="Patil S."/>
            <person name="Pu L.-L."/>
            <person name="Saada N."/>
            <person name="Tang L."/>
            <person name="Weissenberger G."/>
            <person name="Zhu Y."/>
            <person name="Hemphill L."/>
            <person name="Shang Y."/>
            <person name="Youmans B."/>
            <person name="Ayvaz T."/>
            <person name="Ross M."/>
            <person name="Santibanez J."/>
            <person name="Aqrawi P."/>
            <person name="Gross S."/>
            <person name="Joshi V."/>
            <person name="Fowler G."/>
            <person name="Nazareth L."/>
            <person name="Reid J."/>
            <person name="Worley K."/>
            <person name="Petrosino J."/>
            <person name="Highlander S."/>
            <person name="Gibbs R."/>
        </authorList>
    </citation>
    <scope>NUCLEOTIDE SEQUENCE [LARGE SCALE GENOMIC DNA]</scope>
    <source>
        <strain evidence="2 3">ATCC 23263</strain>
    </source>
</reference>
<feature type="transmembrane region" description="Helical" evidence="1">
    <location>
        <begin position="121"/>
        <end position="139"/>
    </location>
</feature>
<dbReference type="AlphaFoldDB" id="E6MH15"/>
<feature type="transmembrane region" description="Helical" evidence="1">
    <location>
        <begin position="39"/>
        <end position="59"/>
    </location>
</feature>
<protein>
    <submittedName>
        <fullName evidence="2">Uncharacterized protein</fullName>
    </submittedName>
</protein>
<evidence type="ECO:0000313" key="2">
    <source>
        <dbReference type="EMBL" id="EFV01905.1"/>
    </source>
</evidence>